<feature type="transmembrane region" description="Helical" evidence="1">
    <location>
        <begin position="12"/>
        <end position="30"/>
    </location>
</feature>
<organism evidence="2">
    <name type="scientific">Terrestrivirus sp</name>
    <dbReference type="NCBI Taxonomy" id="2487775"/>
    <lineage>
        <taxon>Viruses</taxon>
        <taxon>Varidnaviria</taxon>
        <taxon>Bamfordvirae</taxon>
        <taxon>Nucleocytoviricota</taxon>
        <taxon>Megaviricetes</taxon>
        <taxon>Imitervirales</taxon>
        <taxon>Mimiviridae</taxon>
        <taxon>Klosneuvirinae</taxon>
    </lineage>
</organism>
<proteinExistence type="predicted"/>
<keyword evidence="1" id="KW-1133">Transmembrane helix</keyword>
<keyword evidence="1" id="KW-0812">Transmembrane</keyword>
<sequence length="43" mass="5058">MIDKYHEYFYNIILSIILGILVVLTIYSLLDVQKTVIIDKTNK</sequence>
<protein>
    <submittedName>
        <fullName evidence="2">Uncharacterized protein</fullName>
    </submittedName>
</protein>
<evidence type="ECO:0000256" key="1">
    <source>
        <dbReference type="SAM" id="Phobius"/>
    </source>
</evidence>
<gene>
    <name evidence="2" type="ORF">Terrestrivirus3_174</name>
</gene>
<accession>A0A3G4ZM36</accession>
<evidence type="ECO:0000313" key="2">
    <source>
        <dbReference type="EMBL" id="AYV75905.1"/>
    </source>
</evidence>
<dbReference type="EMBL" id="MK071981">
    <property type="protein sequence ID" value="AYV75905.1"/>
    <property type="molecule type" value="Genomic_DNA"/>
</dbReference>
<reference evidence="2" key="1">
    <citation type="submission" date="2018-10" db="EMBL/GenBank/DDBJ databases">
        <title>Hidden diversity of soil giant viruses.</title>
        <authorList>
            <person name="Schulz F."/>
            <person name="Alteio L."/>
            <person name="Goudeau D."/>
            <person name="Ryan E.M."/>
            <person name="Malmstrom R.R."/>
            <person name="Blanchard J."/>
            <person name="Woyke T."/>
        </authorList>
    </citation>
    <scope>NUCLEOTIDE SEQUENCE</scope>
    <source>
        <strain evidence="2">TEV1</strain>
    </source>
</reference>
<keyword evidence="1" id="KW-0472">Membrane</keyword>
<name>A0A3G4ZM36_9VIRU</name>